<dbReference type="PANTHER" id="PTHR39428">
    <property type="entry name" value="F420H(2)-DEPENDENT QUINONE REDUCTASE RV1261C"/>
    <property type="match status" value="1"/>
</dbReference>
<dbReference type="EMBL" id="JADMLG010000011">
    <property type="protein sequence ID" value="MBH0779421.1"/>
    <property type="molecule type" value="Genomic_DNA"/>
</dbReference>
<dbReference type="InterPro" id="IPR004378">
    <property type="entry name" value="F420H2_quin_Rdtase"/>
</dbReference>
<dbReference type="InterPro" id="IPR012349">
    <property type="entry name" value="Split_barrel_FMN-bd"/>
</dbReference>
<proteinExistence type="inferred from homology"/>
<name>A0A931N5H7_9NOCA</name>
<reference evidence="4" key="1">
    <citation type="submission" date="2020-11" db="EMBL/GenBank/DDBJ databases">
        <title>Nocardia NEAU-351.nov., a novel actinomycete isolated from the cow dung.</title>
        <authorList>
            <person name="Zhang X."/>
        </authorList>
    </citation>
    <scope>NUCLEOTIDE SEQUENCE</scope>
    <source>
        <strain evidence="4">NEAU-351</strain>
    </source>
</reference>
<keyword evidence="5" id="KW-1185">Reference proteome</keyword>
<comment type="similarity">
    <text evidence="1">Belongs to the F420H(2)-dependent quinone reductase family.</text>
</comment>
<sequence length="178" mass="20268">MTANVDTRRPRRRHDPVAPSPRSVGPDRSGDEYAPSALDWVRDHVEQILRTGTTDGVTMNGHPTVLMSYRGVKTGKIRKTPVMRVEHEGRYAAVASNGAQPTNPQWYAALRAEPAVELQDGPMTRRYRAREVFGAEKSRWWRRAVHAFPDYATYQRDTDRRIPVFVLEPTDENEPTAN</sequence>
<evidence type="ECO:0000256" key="3">
    <source>
        <dbReference type="SAM" id="MobiDB-lite"/>
    </source>
</evidence>
<dbReference type="Gene3D" id="2.30.110.10">
    <property type="entry name" value="Electron Transport, Fmn-binding Protein, Chain A"/>
    <property type="match status" value="1"/>
</dbReference>
<dbReference type="NCBIfam" id="TIGR00026">
    <property type="entry name" value="hi_GC_TIGR00026"/>
    <property type="match status" value="1"/>
</dbReference>
<dbReference type="Pfam" id="PF04075">
    <property type="entry name" value="F420H2_quin_red"/>
    <property type="match status" value="1"/>
</dbReference>
<feature type="region of interest" description="Disordered" evidence="3">
    <location>
        <begin position="1"/>
        <end position="35"/>
    </location>
</feature>
<dbReference type="GO" id="GO:0016491">
    <property type="term" value="F:oxidoreductase activity"/>
    <property type="evidence" value="ECO:0007669"/>
    <property type="project" value="InterPro"/>
</dbReference>
<dbReference type="Proteomes" id="UP000655751">
    <property type="component" value="Unassembled WGS sequence"/>
</dbReference>
<evidence type="ECO:0000313" key="4">
    <source>
        <dbReference type="EMBL" id="MBH0779421.1"/>
    </source>
</evidence>
<organism evidence="4 5">
    <name type="scientific">Nocardia bovistercoris</name>
    <dbReference type="NCBI Taxonomy" id="2785916"/>
    <lineage>
        <taxon>Bacteria</taxon>
        <taxon>Bacillati</taxon>
        <taxon>Actinomycetota</taxon>
        <taxon>Actinomycetes</taxon>
        <taxon>Mycobacteriales</taxon>
        <taxon>Nocardiaceae</taxon>
        <taxon>Nocardia</taxon>
    </lineage>
</organism>
<evidence type="ECO:0000256" key="1">
    <source>
        <dbReference type="ARBA" id="ARBA00008710"/>
    </source>
</evidence>
<comment type="catalytic activity">
    <reaction evidence="2">
        <text>oxidized coenzyme F420-(gamma-L-Glu)(n) + a quinol + H(+) = reduced coenzyme F420-(gamma-L-Glu)(n) + a quinone</text>
        <dbReference type="Rhea" id="RHEA:39663"/>
        <dbReference type="Rhea" id="RHEA-COMP:12939"/>
        <dbReference type="Rhea" id="RHEA-COMP:14378"/>
        <dbReference type="ChEBI" id="CHEBI:15378"/>
        <dbReference type="ChEBI" id="CHEBI:24646"/>
        <dbReference type="ChEBI" id="CHEBI:132124"/>
        <dbReference type="ChEBI" id="CHEBI:133980"/>
        <dbReference type="ChEBI" id="CHEBI:139511"/>
    </reaction>
</comment>
<dbReference type="PANTHER" id="PTHR39428:SF3">
    <property type="entry name" value="DEAZAFLAVIN-DEPENDENT NITROREDUCTASE"/>
    <property type="match status" value="1"/>
</dbReference>
<dbReference type="AlphaFoldDB" id="A0A931N5H7"/>
<evidence type="ECO:0000256" key="2">
    <source>
        <dbReference type="ARBA" id="ARBA00049106"/>
    </source>
</evidence>
<comment type="caution">
    <text evidence="4">The sequence shown here is derived from an EMBL/GenBank/DDBJ whole genome shotgun (WGS) entry which is preliminary data.</text>
</comment>
<gene>
    <name evidence="4" type="ORF">IT779_24445</name>
</gene>
<dbReference type="GO" id="GO:0070967">
    <property type="term" value="F:coenzyme F420 binding"/>
    <property type="evidence" value="ECO:0007669"/>
    <property type="project" value="TreeGrafter"/>
</dbReference>
<protein>
    <submittedName>
        <fullName evidence="4">Nitroreductase family deazaflavin-dependent oxidoreductase</fullName>
    </submittedName>
</protein>
<accession>A0A931N5H7</accession>
<dbReference type="GO" id="GO:0005886">
    <property type="term" value="C:plasma membrane"/>
    <property type="evidence" value="ECO:0007669"/>
    <property type="project" value="TreeGrafter"/>
</dbReference>
<evidence type="ECO:0000313" key="5">
    <source>
        <dbReference type="Proteomes" id="UP000655751"/>
    </source>
</evidence>